<organism evidence="6 7">
    <name type="scientific">Novacetimonas hansenii ATCC 23769</name>
    <dbReference type="NCBI Taxonomy" id="714995"/>
    <lineage>
        <taxon>Bacteria</taxon>
        <taxon>Pseudomonadati</taxon>
        <taxon>Pseudomonadota</taxon>
        <taxon>Alphaproteobacteria</taxon>
        <taxon>Acetobacterales</taxon>
        <taxon>Acetobacteraceae</taxon>
        <taxon>Novacetimonas</taxon>
    </lineage>
</organism>
<dbReference type="PROSITE" id="PS50931">
    <property type="entry name" value="HTH_LYSR"/>
    <property type="match status" value="1"/>
</dbReference>
<evidence type="ECO:0000313" key="7">
    <source>
        <dbReference type="Proteomes" id="UP000006468"/>
    </source>
</evidence>
<keyword evidence="2" id="KW-0805">Transcription regulation</keyword>
<dbReference type="GO" id="GO:0003677">
    <property type="term" value="F:DNA binding"/>
    <property type="evidence" value="ECO:0007669"/>
    <property type="project" value="UniProtKB-KW"/>
</dbReference>
<dbReference type="AlphaFoldDB" id="D5QI43"/>
<dbReference type="GO" id="GO:0003700">
    <property type="term" value="F:DNA-binding transcription factor activity"/>
    <property type="evidence" value="ECO:0007669"/>
    <property type="project" value="InterPro"/>
</dbReference>
<evidence type="ECO:0000256" key="1">
    <source>
        <dbReference type="ARBA" id="ARBA00009437"/>
    </source>
</evidence>
<evidence type="ECO:0000256" key="4">
    <source>
        <dbReference type="ARBA" id="ARBA00023163"/>
    </source>
</evidence>
<dbReference type="Gene3D" id="3.40.190.10">
    <property type="entry name" value="Periplasmic binding protein-like II"/>
    <property type="match status" value="2"/>
</dbReference>
<keyword evidence="3" id="KW-0238">DNA-binding</keyword>
<dbReference type="SUPFAM" id="SSF46785">
    <property type="entry name" value="Winged helix' DNA-binding domain"/>
    <property type="match status" value="1"/>
</dbReference>
<proteinExistence type="inferred from homology"/>
<sequence>MAADVTDGAVSMGRPWTPFRPHCAPGHGMGHVMDRKTLMENRYRIPSLAALNAFVAFARTGAIRRAAAELRIDHAAVSRHLRDLEHALGVPLRTGQGGLTPQAEIYCARIIPLLEGLAHATADMRQDIAHLTVTCSHGFAYHWLLPRLSAFRRDHPCIDLLLRPVDADTGFDPRHGTGALHADIRYMTDEPQGPEYRGAERNMRCMEITRPAVFPVASPRCLARLSHPPRTAADLLDAPLLLEDDETEWKLWFAAQSVQIGTVPAAGRLWQAHLALAAARAGEGIALGNPYLLAEDLRAGLLCPVTTTATPLRRVALGSYVLRAPAHVWEGTALRLLRTWLSAQVAIYEGELQERAHPGPET</sequence>
<dbReference type="EMBL" id="ADTV01000055">
    <property type="protein sequence ID" value="EFG83291.1"/>
    <property type="molecule type" value="Genomic_DNA"/>
</dbReference>
<gene>
    <name evidence="6" type="ORF">GXY_14118</name>
</gene>
<evidence type="ECO:0000313" key="6">
    <source>
        <dbReference type="EMBL" id="EFG83291.1"/>
    </source>
</evidence>
<dbReference type="Pfam" id="PF03466">
    <property type="entry name" value="LysR_substrate"/>
    <property type="match status" value="1"/>
</dbReference>
<dbReference type="Pfam" id="PF00126">
    <property type="entry name" value="HTH_1"/>
    <property type="match status" value="1"/>
</dbReference>
<dbReference type="InterPro" id="IPR005119">
    <property type="entry name" value="LysR_subst-bd"/>
</dbReference>
<dbReference type="Gene3D" id="1.10.10.10">
    <property type="entry name" value="Winged helix-like DNA-binding domain superfamily/Winged helix DNA-binding domain"/>
    <property type="match status" value="1"/>
</dbReference>
<reference evidence="6 7" key="1">
    <citation type="journal article" date="2010" name="J. Bacteriol.">
        <title>Genome sequence of a cellulose-producing bacterium, Gluconacetobacter hansenii ATCC 23769.</title>
        <authorList>
            <person name="Iyer P.R."/>
            <person name="Geib S.M."/>
            <person name="Catchmark J."/>
            <person name="Kao T.H."/>
            <person name="Tien M."/>
        </authorList>
    </citation>
    <scope>NUCLEOTIDE SEQUENCE [LARGE SCALE GENOMIC DNA]</scope>
    <source>
        <strain evidence="6 7">ATCC 23769</strain>
    </source>
</reference>
<evidence type="ECO:0000256" key="2">
    <source>
        <dbReference type="ARBA" id="ARBA00023015"/>
    </source>
</evidence>
<keyword evidence="4" id="KW-0804">Transcription</keyword>
<comment type="caution">
    <text evidence="6">The sequence shown here is derived from an EMBL/GenBank/DDBJ whole genome shotgun (WGS) entry which is preliminary data.</text>
</comment>
<dbReference type="PANTHER" id="PTHR30537:SF5">
    <property type="entry name" value="HTH-TYPE TRANSCRIPTIONAL ACTIVATOR TTDR-RELATED"/>
    <property type="match status" value="1"/>
</dbReference>
<dbReference type="PANTHER" id="PTHR30537">
    <property type="entry name" value="HTH-TYPE TRANSCRIPTIONAL REGULATOR"/>
    <property type="match status" value="1"/>
</dbReference>
<evidence type="ECO:0000256" key="3">
    <source>
        <dbReference type="ARBA" id="ARBA00023125"/>
    </source>
</evidence>
<feature type="domain" description="HTH lysR-type" evidence="5">
    <location>
        <begin position="46"/>
        <end position="100"/>
    </location>
</feature>
<dbReference type="InterPro" id="IPR036388">
    <property type="entry name" value="WH-like_DNA-bd_sf"/>
</dbReference>
<evidence type="ECO:0000259" key="5">
    <source>
        <dbReference type="PROSITE" id="PS50931"/>
    </source>
</evidence>
<accession>D5QI43</accession>
<dbReference type="InterPro" id="IPR058163">
    <property type="entry name" value="LysR-type_TF_proteobact-type"/>
</dbReference>
<dbReference type="Proteomes" id="UP000006468">
    <property type="component" value="Chromosome"/>
</dbReference>
<dbReference type="HOGENOM" id="CLU_039613_37_0_5"/>
<protein>
    <submittedName>
        <fullName evidence="6">Transcriptional regulator LysR</fullName>
    </submittedName>
</protein>
<comment type="similarity">
    <text evidence="1">Belongs to the LysR transcriptional regulatory family.</text>
</comment>
<dbReference type="InterPro" id="IPR036390">
    <property type="entry name" value="WH_DNA-bd_sf"/>
</dbReference>
<name>D5QI43_NOVHA</name>
<dbReference type="SUPFAM" id="SSF53850">
    <property type="entry name" value="Periplasmic binding protein-like II"/>
    <property type="match status" value="1"/>
</dbReference>
<dbReference type="InterPro" id="IPR000847">
    <property type="entry name" value="LysR_HTH_N"/>
</dbReference>